<evidence type="ECO:0000256" key="3">
    <source>
        <dbReference type="ARBA" id="ARBA00022737"/>
    </source>
</evidence>
<dbReference type="InterPro" id="IPR013087">
    <property type="entry name" value="Znf_C2H2_type"/>
</dbReference>
<feature type="region of interest" description="Disordered" evidence="10">
    <location>
        <begin position="2127"/>
        <end position="2239"/>
    </location>
</feature>
<feature type="compositionally biased region" description="Basic and acidic residues" evidence="10">
    <location>
        <begin position="1836"/>
        <end position="1869"/>
    </location>
</feature>
<feature type="compositionally biased region" description="Low complexity" evidence="10">
    <location>
        <begin position="1040"/>
        <end position="1051"/>
    </location>
</feature>
<feature type="compositionally biased region" description="Low complexity" evidence="10">
    <location>
        <begin position="2229"/>
        <end position="2239"/>
    </location>
</feature>
<evidence type="ECO:0000256" key="5">
    <source>
        <dbReference type="ARBA" id="ARBA00022833"/>
    </source>
</evidence>
<dbReference type="KEGG" id="vde:111253906"/>
<feature type="compositionally biased region" description="Basic and acidic residues" evidence="10">
    <location>
        <begin position="1348"/>
        <end position="1364"/>
    </location>
</feature>
<feature type="compositionally biased region" description="Low complexity" evidence="10">
    <location>
        <begin position="999"/>
        <end position="1009"/>
    </location>
</feature>
<evidence type="ECO:0000313" key="12">
    <source>
        <dbReference type="EnsemblMetazoa" id="XP_022669860"/>
    </source>
</evidence>
<feature type="region of interest" description="Disordered" evidence="10">
    <location>
        <begin position="732"/>
        <end position="789"/>
    </location>
</feature>
<proteinExistence type="predicted"/>
<feature type="compositionally biased region" description="Low complexity" evidence="10">
    <location>
        <begin position="2201"/>
        <end position="2210"/>
    </location>
</feature>
<feature type="compositionally biased region" description="Polar residues" evidence="10">
    <location>
        <begin position="2211"/>
        <end position="2222"/>
    </location>
</feature>
<name>A0A7M7KW99_VARDE</name>
<feature type="compositionally biased region" description="Low complexity" evidence="10">
    <location>
        <begin position="2134"/>
        <end position="2146"/>
    </location>
</feature>
<evidence type="ECO:0000256" key="6">
    <source>
        <dbReference type="ARBA" id="ARBA00023015"/>
    </source>
</evidence>
<dbReference type="Gene3D" id="3.30.160.60">
    <property type="entry name" value="Classic Zinc Finger"/>
    <property type="match status" value="3"/>
</dbReference>
<organism evidence="12 13">
    <name type="scientific">Varroa destructor</name>
    <name type="common">Honeybee mite</name>
    <dbReference type="NCBI Taxonomy" id="109461"/>
    <lineage>
        <taxon>Eukaryota</taxon>
        <taxon>Metazoa</taxon>
        <taxon>Ecdysozoa</taxon>
        <taxon>Arthropoda</taxon>
        <taxon>Chelicerata</taxon>
        <taxon>Arachnida</taxon>
        <taxon>Acari</taxon>
        <taxon>Parasitiformes</taxon>
        <taxon>Mesostigmata</taxon>
        <taxon>Gamasina</taxon>
        <taxon>Dermanyssoidea</taxon>
        <taxon>Varroidae</taxon>
        <taxon>Varroa</taxon>
    </lineage>
</organism>
<keyword evidence="8" id="KW-0539">Nucleus</keyword>
<dbReference type="PANTHER" id="PTHR24394">
    <property type="entry name" value="ZINC FINGER PROTEIN"/>
    <property type="match status" value="1"/>
</dbReference>
<feature type="compositionally biased region" description="Polar residues" evidence="10">
    <location>
        <begin position="935"/>
        <end position="968"/>
    </location>
</feature>
<keyword evidence="13" id="KW-1185">Reference proteome</keyword>
<feature type="domain" description="C2H2-type" evidence="11">
    <location>
        <begin position="362"/>
        <end position="389"/>
    </location>
</feature>
<reference evidence="12" key="1">
    <citation type="submission" date="2021-01" db="UniProtKB">
        <authorList>
            <consortium name="EnsemblMetazoa"/>
        </authorList>
    </citation>
    <scope>IDENTIFICATION</scope>
</reference>
<feature type="compositionally biased region" description="Polar residues" evidence="10">
    <location>
        <begin position="239"/>
        <end position="262"/>
    </location>
</feature>
<protein>
    <recommendedName>
        <fullName evidence="11">C2H2-type domain-containing protein</fullName>
    </recommendedName>
</protein>
<accession>A0A7M7KW99</accession>
<evidence type="ECO:0000256" key="1">
    <source>
        <dbReference type="ARBA" id="ARBA00004123"/>
    </source>
</evidence>
<feature type="region of interest" description="Disordered" evidence="10">
    <location>
        <begin position="230"/>
        <end position="262"/>
    </location>
</feature>
<dbReference type="GO" id="GO:0000981">
    <property type="term" value="F:DNA-binding transcription factor activity, RNA polymerase II-specific"/>
    <property type="evidence" value="ECO:0007669"/>
    <property type="project" value="TreeGrafter"/>
</dbReference>
<keyword evidence="4 9" id="KW-0863">Zinc-finger</keyword>
<feature type="compositionally biased region" description="Basic and acidic residues" evidence="10">
    <location>
        <begin position="1052"/>
        <end position="1062"/>
    </location>
</feature>
<dbReference type="GO" id="GO:0005634">
    <property type="term" value="C:nucleus"/>
    <property type="evidence" value="ECO:0007669"/>
    <property type="project" value="UniProtKB-SubCell"/>
</dbReference>
<evidence type="ECO:0000313" key="13">
    <source>
        <dbReference type="Proteomes" id="UP000594260"/>
    </source>
</evidence>
<feature type="compositionally biased region" description="Basic and acidic residues" evidence="10">
    <location>
        <begin position="894"/>
        <end position="923"/>
    </location>
</feature>
<feature type="region of interest" description="Disordered" evidence="10">
    <location>
        <begin position="1040"/>
        <end position="1062"/>
    </location>
</feature>
<evidence type="ECO:0000256" key="8">
    <source>
        <dbReference type="ARBA" id="ARBA00023242"/>
    </source>
</evidence>
<evidence type="ECO:0000256" key="4">
    <source>
        <dbReference type="ARBA" id="ARBA00022771"/>
    </source>
</evidence>
<dbReference type="SUPFAM" id="SSF57667">
    <property type="entry name" value="beta-beta-alpha zinc fingers"/>
    <property type="match status" value="3"/>
</dbReference>
<dbReference type="RefSeq" id="XP_022669860.1">
    <property type="nucleotide sequence ID" value="XM_022814125.1"/>
</dbReference>
<dbReference type="PROSITE" id="PS00028">
    <property type="entry name" value="ZINC_FINGER_C2H2_1"/>
    <property type="match status" value="3"/>
</dbReference>
<sequence length="2239" mass="242207">MDPSKLNLVVATAALQNMGYSPERLRQLFESSRLLTKEHPREAENDPGYFEGSGRLSIDGSSVARYNPTFDQFKCVYCGVTGGVTRTAEHYLTEHVDLASRAAAAAPNITDSSTSTAGQLFRCPKCTYTSDWPRCVRMHLNKQHGLADIPSSLWAETHPLLGETIKLLEELKSLVTSYIAVANRNSSTHSPPSTSLTDSSTRFACHNLAKLSTNVVANLGNLANLHSHLSKKDPATVPNHGTNVSMPTLRTIDTPSTSLTSSTARPAASYAVCNTSTSSDSSSLQASSTQDSIKFNNTTVTVKTVLEKATSTNCNSKTLLTSSSSILVSPNLISTPNSGNNSSVTAIVSGVNPSTTLVKKRYTCEQCAYSTDRRDLYNRHENIHKEDKPFHCYVCHKLFNRADHVKKHFLRIHKGRPYNVALIRRRGITSVGNNNNNQLVVPSPAPVSTAASSLPAQMASTLSQANTHHSFLPSAVVATSSTNATSIGNSSNNSNSGYLTTDGTARSTANALITPLVTSLATSLAANGNANGAAAAAILAAASRKAATPPLAVSLANDTLGVLGSASTLTPLAALALAHQRATAATAQAATTILSSATSSAANSSLTATLTTLTALGRVGAAAAGAAQAAQVAQASIAQLLQPDGNVSSGSSASIPLVVPIGPITPAAGTVHDTSSLVCQSAKASQRTINDNCLKQEDDVNQPASDIETDSKAELKELGRDQKLIKDYNGRMSEDRGAGVDVTGSIRSSPPPPVLEAIVSSIGHQQQSRTLKRKADSSFSTSPSTAKSKVLVETSAASSGLLSPAAAHGSITKRATTALDLVNSQKATSPVVRGRDNSNKSKGYSMKTRETYNHGRPLEPSADKAQQSLHNYTGDVIHLQKGILANSNIADKLKSDTNHKTDGSSPELKEEHDDIIGDKDKSQGSKRKEKPQLEANFNESFSQRLVSTSSSGDNGYTDSTMAITSKPGTNMAAGDQSVFPLLTSTVPNSRRHNPRRSTRTSSTTASAAAITTPVSSVTYSVPQQLANHKQNALSIQLSSIRTRQRSAQQRSQTDHLQPDENKCTLEDANFTVTAAGRCAPSKTSHSSTTLSKNTENISRISSGVEVTVILPPPPKLTPKPIDEADECLASGIDNQPSNQKRTPHLRANERQLPDSSLTCDPVGTGSSITSTSTLTASGAIAGPSKKRETAVLEPSQVKEYTCDQCPWRGVDGWGLRRHMNTHLKPFRCQLCDYKAARSERLGAHVLRVHGKHLCAKCENLSFPDAAALDHHVRTAHRSTNQYTRPLPNGNSSDLARNASGGGSAFDGITSVENSNGRPIESKKSPPEAADTNPEVDIDDESGEGELLVDDRYEDDSNYRDSSQMREIDVSDITLKPSKNEVDPNSGAVADHDATLLFKKTLDNTPSEGINLASCWKTNLEQLSDPNEGESESEFISDFSNTKRDPSLKSQQLGFDYIKNRGHLEQVSHNQSEEKKLKEKKEDEEDMSSPADVLQLVDDRDVDEGVDTFFCPWCILSFADKLSLAYHLETRHPGAPIGTNTFISNSAENMTGELIETSRAKQHHHHVPAFPYQCTICGFKCFTQGTIMEHMRIHSGQLARCRAETESCEHSPSGHATSDSKKKISDLGSSTSKRSLRCGFVSPFDSELTRHVVNLHLGGLGGVYGSGCASLGADGVAGLESMTGSCLARARCAHCGLAVNRSEELMRHVKKEHHIAPLECTLCRKAFLEFFPEFYGRICPSTAPTADQYTHIPPHLLLCHSSAERHQPPKKLNKKTRQSNTDNYSCRKRSSDLDLQPEDNDIYTSDARNTSNRSGNDEHRYNNGEDDLEDDNEDNESEAKSRDTERFEVTERSDKSIGSEGRSNNDHDGNPRGFLSRLLTSVYRQLAEHRSLDATTASIILNTIHKLNDHNSKKNSCNDNNGSISISHRVSNCNRKGSSPSQEACNGNMDTYHGDTNTEIDIVSDSKDALLAQSNEIAIRSRKRATRRSEPRNVIRAKSLAKGLTYGSVSRMRPAIISPVVPFAAQTNKLWSNKLSTVEARLKLVSTADDRKKHKTQLMETASMETYRSDRNKNLRRGGSQGHWLPLLSLRRKTLRCPRCPNPNISLRTPGAKKVHVLVKHRIQTSVRRNLSCSNNPPTNPLATPTTVPSFSRSSANNNSQPESGVGTRRAKTRLKEENEKVSSTNDGTWKNSKPGTKTDQLKQQKQQQQQRYNKSRTTGSLRQTERPRSSGPSLRSRKK</sequence>
<feature type="domain" description="C2H2-type" evidence="11">
    <location>
        <begin position="1571"/>
        <end position="1598"/>
    </location>
</feature>
<feature type="compositionally biased region" description="Polar residues" evidence="10">
    <location>
        <begin position="2181"/>
        <end position="2198"/>
    </location>
</feature>
<dbReference type="PROSITE" id="PS50157">
    <property type="entry name" value="ZINC_FINGER_C2H2_2"/>
    <property type="match status" value="3"/>
</dbReference>
<feature type="compositionally biased region" description="Basic and acidic residues" evidence="10">
    <location>
        <begin position="847"/>
        <end position="857"/>
    </location>
</feature>
<dbReference type="RefSeq" id="XP_022669859.1">
    <property type="nucleotide sequence ID" value="XM_022814124.1"/>
</dbReference>
<feature type="region of interest" description="Disordered" evidence="10">
    <location>
        <begin position="894"/>
        <end position="1009"/>
    </location>
</feature>
<feature type="region of interest" description="Disordered" evidence="10">
    <location>
        <begin position="1763"/>
        <end position="1871"/>
    </location>
</feature>
<feature type="domain" description="C2H2-type" evidence="11">
    <location>
        <begin position="390"/>
        <end position="418"/>
    </location>
</feature>
<feature type="region of interest" description="Disordered" evidence="10">
    <location>
        <begin position="1462"/>
        <end position="1489"/>
    </location>
</feature>
<feature type="region of interest" description="Disordered" evidence="10">
    <location>
        <begin position="825"/>
        <end position="861"/>
    </location>
</feature>
<keyword evidence="5" id="KW-0862">Zinc</keyword>
<feature type="compositionally biased region" description="Basic residues" evidence="10">
    <location>
        <begin position="1767"/>
        <end position="1776"/>
    </location>
</feature>
<keyword evidence="7" id="KW-0804">Transcription</keyword>
<feature type="compositionally biased region" description="Polar residues" evidence="10">
    <location>
        <begin position="1801"/>
        <end position="1813"/>
    </location>
</feature>
<keyword evidence="6" id="KW-0805">Transcription regulation</keyword>
<feature type="region of interest" description="Disordered" evidence="10">
    <location>
        <begin position="1607"/>
        <end position="1631"/>
    </location>
</feature>
<dbReference type="GeneID" id="111253906"/>
<dbReference type="PANTHER" id="PTHR24394:SF48">
    <property type="entry name" value="ZINC FINGER PROTEIN 771"/>
    <property type="match status" value="1"/>
</dbReference>
<dbReference type="Proteomes" id="UP000594260">
    <property type="component" value="Unplaced"/>
</dbReference>
<keyword evidence="3" id="KW-0677">Repeat</keyword>
<keyword evidence="2" id="KW-0479">Metal-binding</keyword>
<feature type="compositionally biased region" description="Basic residues" evidence="10">
    <location>
        <begin position="989"/>
        <end position="998"/>
    </location>
</feature>
<dbReference type="GO" id="GO:0003677">
    <property type="term" value="F:DNA binding"/>
    <property type="evidence" value="ECO:0007669"/>
    <property type="project" value="UniProtKB-KW"/>
</dbReference>
<evidence type="ECO:0000256" key="2">
    <source>
        <dbReference type="ARBA" id="ARBA00022723"/>
    </source>
</evidence>
<dbReference type="OrthoDB" id="654211at2759"/>
<evidence type="ECO:0000256" key="9">
    <source>
        <dbReference type="PROSITE-ProRule" id="PRU00042"/>
    </source>
</evidence>
<dbReference type="SMART" id="SM00355">
    <property type="entry name" value="ZnF_C2H2"/>
    <property type="match status" value="11"/>
</dbReference>
<evidence type="ECO:0000259" key="11">
    <source>
        <dbReference type="PROSITE" id="PS50157"/>
    </source>
</evidence>
<feature type="compositionally biased region" description="Acidic residues" evidence="10">
    <location>
        <begin position="1333"/>
        <end position="1347"/>
    </location>
</feature>
<feature type="region of interest" description="Disordered" evidence="10">
    <location>
        <begin position="1422"/>
        <end position="1446"/>
    </location>
</feature>
<feature type="compositionally biased region" description="Polar residues" evidence="10">
    <location>
        <begin position="2147"/>
        <end position="2162"/>
    </location>
</feature>
<dbReference type="InParanoid" id="A0A7M7KW99"/>
<feature type="region of interest" description="Disordered" evidence="10">
    <location>
        <begin position="1276"/>
        <end position="1364"/>
    </location>
</feature>
<evidence type="ECO:0000256" key="7">
    <source>
        <dbReference type="ARBA" id="ARBA00023163"/>
    </source>
</evidence>
<evidence type="ECO:0000256" key="10">
    <source>
        <dbReference type="SAM" id="MobiDB-lite"/>
    </source>
</evidence>
<dbReference type="GO" id="GO:0008270">
    <property type="term" value="F:zinc ion binding"/>
    <property type="evidence" value="ECO:0007669"/>
    <property type="project" value="UniProtKB-KW"/>
</dbReference>
<dbReference type="EnsemblMetazoa" id="XM_022814124">
    <property type="protein sequence ID" value="XP_022669859"/>
    <property type="gene ID" value="LOC111253906"/>
</dbReference>
<feature type="compositionally biased region" description="Polar residues" evidence="10">
    <location>
        <begin position="1277"/>
        <end position="1294"/>
    </location>
</feature>
<feature type="compositionally biased region" description="Low complexity" evidence="10">
    <location>
        <begin position="777"/>
        <end position="789"/>
    </location>
</feature>
<feature type="compositionally biased region" description="Basic and acidic residues" evidence="10">
    <location>
        <begin position="1462"/>
        <end position="1480"/>
    </location>
</feature>
<comment type="subcellular location">
    <subcellularLocation>
        <location evidence="1">Nucleus</location>
    </subcellularLocation>
</comment>
<feature type="compositionally biased region" description="Acidic residues" evidence="10">
    <location>
        <begin position="1823"/>
        <end position="1835"/>
    </location>
</feature>
<dbReference type="InterPro" id="IPR036236">
    <property type="entry name" value="Znf_C2H2_sf"/>
</dbReference>
<dbReference type="OMA" id="SPLCEWA"/>
<dbReference type="EnsemblMetazoa" id="XM_022814125">
    <property type="protein sequence ID" value="XP_022669860"/>
    <property type="gene ID" value="LOC111253906"/>
</dbReference>
<feature type="region of interest" description="Disordered" evidence="10">
    <location>
        <begin position="1132"/>
        <end position="1160"/>
    </location>
</feature>